<feature type="domain" description="Disease resistance protein At4g27190-like leucine-rich repeats" evidence="4">
    <location>
        <begin position="319"/>
        <end position="428"/>
    </location>
</feature>
<organism evidence="5 6">
    <name type="scientific">Hevea brasiliensis</name>
    <name type="common">Para rubber tree</name>
    <name type="synonym">Siphonia brasiliensis</name>
    <dbReference type="NCBI Taxonomy" id="3981"/>
    <lineage>
        <taxon>Eukaryota</taxon>
        <taxon>Viridiplantae</taxon>
        <taxon>Streptophyta</taxon>
        <taxon>Embryophyta</taxon>
        <taxon>Tracheophyta</taxon>
        <taxon>Spermatophyta</taxon>
        <taxon>Magnoliopsida</taxon>
        <taxon>eudicotyledons</taxon>
        <taxon>Gunneridae</taxon>
        <taxon>Pentapetalae</taxon>
        <taxon>rosids</taxon>
        <taxon>fabids</taxon>
        <taxon>Malpighiales</taxon>
        <taxon>Euphorbiaceae</taxon>
        <taxon>Crotonoideae</taxon>
        <taxon>Micrandreae</taxon>
        <taxon>Hevea</taxon>
    </lineage>
</organism>
<dbReference type="InterPro" id="IPR050905">
    <property type="entry name" value="Plant_NBS-LRR"/>
</dbReference>
<feature type="compositionally biased region" description="Basic and acidic residues" evidence="3">
    <location>
        <begin position="1135"/>
        <end position="1165"/>
    </location>
</feature>
<evidence type="ECO:0000313" key="6">
    <source>
        <dbReference type="Proteomes" id="UP001174677"/>
    </source>
</evidence>
<proteinExistence type="predicted"/>
<keyword evidence="2" id="KW-0175">Coiled coil</keyword>
<keyword evidence="6" id="KW-1185">Reference proteome</keyword>
<feature type="domain" description="Disease resistance protein At4g27190-like leucine-rich repeats" evidence="4">
    <location>
        <begin position="512"/>
        <end position="616"/>
    </location>
</feature>
<comment type="caution">
    <text evidence="5">The sequence shown here is derived from an EMBL/GenBank/DDBJ whole genome shotgun (WGS) entry which is preliminary data.</text>
</comment>
<feature type="domain" description="Disease resistance protein At4g27190-like leucine-rich repeats" evidence="4">
    <location>
        <begin position="686"/>
        <end position="797"/>
    </location>
</feature>
<evidence type="ECO:0000256" key="2">
    <source>
        <dbReference type="SAM" id="Coils"/>
    </source>
</evidence>
<dbReference type="EMBL" id="JARPOI010000016">
    <property type="protein sequence ID" value="KAJ9145931.1"/>
    <property type="molecule type" value="Genomic_DNA"/>
</dbReference>
<dbReference type="PANTHER" id="PTHR33463:SF145">
    <property type="entry name" value="NB-ARC DOMAIN-CONTAINING PROTEIN"/>
    <property type="match status" value="1"/>
</dbReference>
<gene>
    <name evidence="5" type="ORF">P3X46_028258</name>
</gene>
<dbReference type="Pfam" id="PF23247">
    <property type="entry name" value="LRR_RPS2"/>
    <property type="match status" value="5"/>
</dbReference>
<dbReference type="PANTHER" id="PTHR33463">
    <property type="entry name" value="NB-ARC DOMAIN-CONTAINING PROTEIN-RELATED"/>
    <property type="match status" value="1"/>
</dbReference>
<protein>
    <recommendedName>
        <fullName evidence="4">Disease resistance protein At4g27190-like leucine-rich repeats domain-containing protein</fullName>
    </recommendedName>
</protein>
<dbReference type="Gene3D" id="3.80.10.10">
    <property type="entry name" value="Ribonuclease Inhibitor"/>
    <property type="match status" value="4"/>
</dbReference>
<evidence type="ECO:0000313" key="5">
    <source>
        <dbReference type="EMBL" id="KAJ9145931.1"/>
    </source>
</evidence>
<name>A0ABQ9KND7_HEVBR</name>
<accession>A0ABQ9KND7</accession>
<feature type="coiled-coil region" evidence="2">
    <location>
        <begin position="30"/>
        <end position="57"/>
    </location>
</feature>
<feature type="region of interest" description="Disordered" evidence="3">
    <location>
        <begin position="1123"/>
        <end position="1165"/>
    </location>
</feature>
<evidence type="ECO:0000259" key="4">
    <source>
        <dbReference type="Pfam" id="PF23247"/>
    </source>
</evidence>
<feature type="domain" description="Disease resistance protein At4g27190-like leucine-rich repeats" evidence="4">
    <location>
        <begin position="196"/>
        <end position="268"/>
    </location>
</feature>
<dbReference type="InterPro" id="IPR057135">
    <property type="entry name" value="At4g27190-like_LRR"/>
</dbReference>
<feature type="compositionally biased region" description="Acidic residues" evidence="3">
    <location>
        <begin position="1123"/>
        <end position="1134"/>
    </location>
</feature>
<evidence type="ECO:0000256" key="1">
    <source>
        <dbReference type="ARBA" id="ARBA00022821"/>
    </source>
</evidence>
<dbReference type="SUPFAM" id="SSF52047">
    <property type="entry name" value="RNI-like"/>
    <property type="match status" value="1"/>
</dbReference>
<reference evidence="5" key="1">
    <citation type="journal article" date="2023" name="Plant Biotechnol. J.">
        <title>Chromosome-level wild Hevea brasiliensis genome provides new tools for genomic-assisted breeding and valuable loci to elevate rubber yield.</title>
        <authorList>
            <person name="Cheng H."/>
            <person name="Song X."/>
            <person name="Hu Y."/>
            <person name="Wu T."/>
            <person name="Yang Q."/>
            <person name="An Z."/>
            <person name="Feng S."/>
            <person name="Deng Z."/>
            <person name="Wu W."/>
            <person name="Zeng X."/>
            <person name="Tu M."/>
            <person name="Wang X."/>
            <person name="Huang H."/>
        </authorList>
    </citation>
    <scope>NUCLEOTIDE SEQUENCE</scope>
    <source>
        <strain evidence="5">MT/VB/25A 57/8</strain>
    </source>
</reference>
<dbReference type="SUPFAM" id="SSF52058">
    <property type="entry name" value="L domain-like"/>
    <property type="match status" value="1"/>
</dbReference>
<dbReference type="InterPro" id="IPR032675">
    <property type="entry name" value="LRR_dom_sf"/>
</dbReference>
<feature type="domain" description="Disease resistance protein At4g27190-like leucine-rich repeats" evidence="4">
    <location>
        <begin position="869"/>
        <end position="1014"/>
    </location>
</feature>
<keyword evidence="1" id="KW-0611">Plant defense</keyword>
<evidence type="ECO:0000256" key="3">
    <source>
        <dbReference type="SAM" id="MobiDB-lite"/>
    </source>
</evidence>
<sequence length="1165" mass="132545">MEILIAVASAIAVEIPKALVAPISRHIGYLTGYELNIKNLKEELEKLKDKKTVVDRHVAGPTADSIIQWQEEVDDIIVSQTPNIKKIQGDIASWLKLKLDDENELKRAGMLRQGLINHGCTNEIVADSNYAKVLQLRDDASDIKETGMKVLMGKAEVLNLIEVTNLEVISTDECVEQGYLVDALQGIPRLPEIQLPYFGKLRELNIQSCDVLKYFIPLSMAKGLRQLHKISVEICKEMEGIFNNSEVDDEVEFPELTDLKLRDLPNFRGFIINKSLSWKDIDQPSTSQRNNSTEIEHAQLQSMAGPVEMISILFPSLCQRLSNLQKLELIECGLLKVVFPPSVAQHLVRLKELTIIYCREIEYIVAETQEEEKDTRISKIVFPNLILLELSWLPKLMAFCADNHISFDWPSLECFTLYHCPKMEKLCSAIPDSSTLKNSFDQSGLSGKKVMYPTRLVRRGRKQKDVSNKEDIEQQNTSRMNNKTEIEHAQLQFTTGPVEIISILFPSLWLPSNLQELSLDSCGFVKVVFPVSVTQQLEQLKYLTIWDCPKVEYIVAEAQEGKNKRISQKMFPNLIRLILFRLPKLMALCADSHISFDCLSLKEFTLVDCPKMKILCSTISDPSALKKSFDQSDLSGKKVMCPISSIIGGLVRRGEQKNVSNKEVSLIKNQEDPSVSHIDEKTRKCYAFPSKLIERLQNLKNLKIFDCDSMEVIFSFEGLIPKECHATAAVLNSMEQMRFRRLSNLKHVCFKIPPEIKAFQKLRKLEVESCDNLINLFSPGLAKLLVKLQKIKITSCKMMEEIIGKEDEEKQEESMQKIVFPQLSSLTFGNLPNFKGFYSGIYALELPKIQKLKIFDEKCTVNELLLTRLLIRRKNTLRRIEDGQPSDGDLSNVRVLDVENCQDSVNLIPYILIECLQKLEKLSVRGCGSLMEIFDFEGVNADGGNVVTLSHLEEVRLSNLPKLVHIFNKIPKNVIGFQKLRKLNVYDCNSLRNILSVAVAKCLVQLQELDIGRCHMLEEIIVPKEDEKEEEASNDIIVFPQLKSLTFDQLPRLKSFCNGIYALEFPLLENLKFRECNGMKTFSYGSLSMPKLKELKINYENHQLMGTPDLNSTKSQLFKEVVANDESDSSEYEVDDKSDVAKREVDDESDDAKCEVDDESDVKQL</sequence>
<dbReference type="Proteomes" id="UP001174677">
    <property type="component" value="Chromosome 16"/>
</dbReference>